<dbReference type="GO" id="GO:0003677">
    <property type="term" value="F:DNA binding"/>
    <property type="evidence" value="ECO:0007669"/>
    <property type="project" value="UniProtKB-UniRule"/>
</dbReference>
<dbReference type="STRING" id="299255.SAMN02745129_1541"/>
<comment type="miscellaneous">
    <text evidence="10">In the RecBCD complex, RecB has a slow 3'-5' helicase, an exonuclease activity and loads RecA onto ssDNA, RecD has a fast 5'-3' helicase activity, while RecC stimulates the ATPase and processivity of the RecB helicase and contributes to recognition of the Chi site.</text>
</comment>
<dbReference type="GO" id="GO:0009338">
    <property type="term" value="C:exodeoxyribonuclease V complex"/>
    <property type="evidence" value="ECO:0007669"/>
    <property type="project" value="InterPro"/>
</dbReference>
<keyword evidence="9 10" id="KW-0234">DNA repair</keyword>
<dbReference type="InterPro" id="IPR011335">
    <property type="entry name" value="Restrct_endonuc-II-like"/>
</dbReference>
<dbReference type="GO" id="GO:0000724">
    <property type="term" value="P:double-strand break repair via homologous recombination"/>
    <property type="evidence" value="ECO:0007669"/>
    <property type="project" value="UniProtKB-UniRule"/>
</dbReference>
<name>A0A1M5RA20_9GAMM</name>
<evidence type="ECO:0000256" key="10">
    <source>
        <dbReference type="HAMAP-Rule" id="MF_01486"/>
    </source>
</evidence>
<dbReference type="Gene3D" id="1.10.10.160">
    <property type="match status" value="1"/>
</dbReference>
<keyword evidence="14" id="KW-1185">Reference proteome</keyword>
<keyword evidence="8 10" id="KW-0238">DNA-binding</keyword>
<evidence type="ECO:0000256" key="2">
    <source>
        <dbReference type="ARBA" id="ARBA00022741"/>
    </source>
</evidence>
<dbReference type="GO" id="GO:0005524">
    <property type="term" value="F:ATP binding"/>
    <property type="evidence" value="ECO:0007669"/>
    <property type="project" value="UniProtKB-UniRule"/>
</dbReference>
<evidence type="ECO:0000256" key="8">
    <source>
        <dbReference type="ARBA" id="ARBA00023125"/>
    </source>
</evidence>
<dbReference type="InterPro" id="IPR013986">
    <property type="entry name" value="DExx_box_DNA_helicase_dom_sf"/>
</dbReference>
<dbReference type="InterPro" id="IPR006697">
    <property type="entry name" value="RecC"/>
</dbReference>
<feature type="domain" description="RecC C-terminal" evidence="12">
    <location>
        <begin position="859"/>
        <end position="1099"/>
    </location>
</feature>
<dbReference type="EMBL" id="FQXG01000002">
    <property type="protein sequence ID" value="SHH23101.1"/>
    <property type="molecule type" value="Genomic_DNA"/>
</dbReference>
<dbReference type="GO" id="GO:0003678">
    <property type="term" value="F:DNA helicase activity"/>
    <property type="evidence" value="ECO:0007669"/>
    <property type="project" value="UniProtKB-UniRule"/>
</dbReference>
<evidence type="ECO:0000313" key="13">
    <source>
        <dbReference type="EMBL" id="SHH23101.1"/>
    </source>
</evidence>
<keyword evidence="5 10" id="KW-0347">Helicase</keyword>
<protein>
    <recommendedName>
        <fullName evidence="10">RecBCD enzyme subunit RecC</fullName>
    </recommendedName>
    <alternativeName>
        <fullName evidence="10">Exonuclease V subunit RecC</fullName>
        <shortName evidence="10">ExoV subunit RecC</shortName>
    </alternativeName>
    <alternativeName>
        <fullName evidence="10">Helicase/nuclease RecBCD subunit RecC</fullName>
    </alternativeName>
</protein>
<evidence type="ECO:0000256" key="7">
    <source>
        <dbReference type="ARBA" id="ARBA00022840"/>
    </source>
</evidence>
<dbReference type="RefSeq" id="WP_067657594.1">
    <property type="nucleotide sequence ID" value="NZ_FQXG01000002.1"/>
</dbReference>
<organism evidence="13 14">
    <name type="scientific">Ferrimonas marina</name>
    <dbReference type="NCBI Taxonomy" id="299255"/>
    <lineage>
        <taxon>Bacteria</taxon>
        <taxon>Pseudomonadati</taxon>
        <taxon>Pseudomonadota</taxon>
        <taxon>Gammaproteobacteria</taxon>
        <taxon>Alteromonadales</taxon>
        <taxon>Ferrimonadaceae</taxon>
        <taxon>Ferrimonas</taxon>
    </lineage>
</organism>
<dbReference type="NCBIfam" id="TIGR01450">
    <property type="entry name" value="recC"/>
    <property type="match status" value="1"/>
</dbReference>
<dbReference type="Pfam" id="PF17946">
    <property type="entry name" value="RecC_C"/>
    <property type="match status" value="1"/>
</dbReference>
<dbReference type="Proteomes" id="UP000184268">
    <property type="component" value="Unassembled WGS sequence"/>
</dbReference>
<evidence type="ECO:0000256" key="4">
    <source>
        <dbReference type="ARBA" id="ARBA00022801"/>
    </source>
</evidence>
<keyword evidence="1 10" id="KW-0540">Nuclease</keyword>
<dbReference type="Gene3D" id="3.40.50.300">
    <property type="entry name" value="P-loop containing nucleotide triphosphate hydrolases"/>
    <property type="match status" value="2"/>
</dbReference>
<accession>A0A1M5RA20</accession>
<dbReference type="Pfam" id="PF04257">
    <property type="entry name" value="Exonuc_V_gamma"/>
    <property type="match status" value="1"/>
</dbReference>
<feature type="compositionally biased region" description="Basic and acidic residues" evidence="11">
    <location>
        <begin position="1"/>
        <end position="13"/>
    </location>
</feature>
<dbReference type="InterPro" id="IPR041500">
    <property type="entry name" value="RecC_C"/>
</dbReference>
<evidence type="ECO:0000256" key="5">
    <source>
        <dbReference type="ARBA" id="ARBA00022806"/>
    </source>
</evidence>
<evidence type="ECO:0000256" key="11">
    <source>
        <dbReference type="SAM" id="MobiDB-lite"/>
    </source>
</evidence>
<evidence type="ECO:0000256" key="1">
    <source>
        <dbReference type="ARBA" id="ARBA00022722"/>
    </source>
</evidence>
<dbReference type="AlphaFoldDB" id="A0A1M5RA20"/>
<evidence type="ECO:0000313" key="14">
    <source>
        <dbReference type="Proteomes" id="UP000184268"/>
    </source>
</evidence>
<evidence type="ECO:0000259" key="12">
    <source>
        <dbReference type="Pfam" id="PF17946"/>
    </source>
</evidence>
<dbReference type="PANTHER" id="PTHR30591">
    <property type="entry name" value="RECBCD ENZYME SUBUNIT RECC"/>
    <property type="match status" value="1"/>
</dbReference>
<evidence type="ECO:0000256" key="3">
    <source>
        <dbReference type="ARBA" id="ARBA00022763"/>
    </source>
</evidence>
<reference evidence="13 14" key="1">
    <citation type="submission" date="2016-11" db="EMBL/GenBank/DDBJ databases">
        <authorList>
            <person name="Jaros S."/>
            <person name="Januszkiewicz K."/>
            <person name="Wedrychowicz H."/>
        </authorList>
    </citation>
    <scope>NUCLEOTIDE SEQUENCE [LARGE SCALE GENOMIC DNA]</scope>
    <source>
        <strain evidence="13 14">DSM 16917</strain>
    </source>
</reference>
<dbReference type="InterPro" id="IPR027417">
    <property type="entry name" value="P-loop_NTPase"/>
</dbReference>
<feature type="region of interest" description="Disordered" evidence="11">
    <location>
        <begin position="1"/>
        <end position="22"/>
    </location>
</feature>
<keyword evidence="3 10" id="KW-0227">DNA damage</keyword>
<comment type="similarity">
    <text evidence="10">Belongs to the RecC family.</text>
</comment>
<dbReference type="Gene3D" id="1.10.10.990">
    <property type="match status" value="1"/>
</dbReference>
<keyword evidence="7 10" id="KW-0067">ATP-binding</keyword>
<dbReference type="SUPFAM" id="SSF52540">
    <property type="entry name" value="P-loop containing nucleoside triphosphate hydrolases"/>
    <property type="match status" value="2"/>
</dbReference>
<dbReference type="SUPFAM" id="SSF52980">
    <property type="entry name" value="Restriction endonuclease-like"/>
    <property type="match status" value="1"/>
</dbReference>
<keyword evidence="4 10" id="KW-0378">Hydrolase</keyword>
<dbReference type="GO" id="GO:0008854">
    <property type="term" value="F:exodeoxyribonuclease V activity"/>
    <property type="evidence" value="ECO:0007669"/>
    <property type="project" value="InterPro"/>
</dbReference>
<keyword evidence="2 10" id="KW-0547">Nucleotide-binding</keyword>
<dbReference type="Gene3D" id="3.40.50.10930">
    <property type="match status" value="1"/>
</dbReference>
<sequence length="1157" mass="130366">MTKQADKPEDRQPDNAFNQGPALTPGLMMLHSNRMEDLRELVVQWLKGHPLAPLEPETFLVQSNGMAQWLKLAMAADDGLGIAAAMSLQMPSRFIWQIYRTVLGEAAVPKDSPFDKPQLRWRLLRLLPELLADPHFAPLKRFLADDTDLRKRDQLSEQLADLFDQYQVYRADWLAAWGEGRDVVISATGFETPVPNEQAWQPKLWRAILADLGPQERVNSRATLHQRFLQRIADEMDPERWAHALPRRVIVFGLSALPQQSIEVLAALAPYCQILLCVQNPCQHYWGDIIEHKELLKRQLLAPRHQRKPGLPEVMDEASQHPLVNPLLAAWGKQGRDYIGMLYEYDQPEQYQGAFERIDLFSSPLLEGEPSLLSQLQAGIFELDPVPQPPAPVSPEDDSIRFALAHSRQREVEALQDELLRRFAADPSLRPTDVIVMMPDVTAYAPHIEAVFGQLDRRDPRYLPFAIADRPERGFEPLVLALESLLSLTESRFAVSELLDLLAVPALRARFAIEEAQLPLLQRWVEQAGVRWGLDAQQRRSLALPEDLEQNTWHFGLQRMLLGYAVGRGEPWAGIEPFDEIGGLDAALVGSLSRLLTHLGGLWRALQQPRTPAQWVEQIRSAYQSLFAPQDEHEQQLLLRLDEALVQWQQSCEQSALAQPLPLTVVKPICMAPFSEGGVSQKFLAGRINFGTLMPMRAIPFRQVCLLGMNDEDYPRSRPPMDFDLMADRSLGSQYRPGDRSRREDDRYLFLEALLAARDHLYISYLGRNARDNSERPPSVLVGQLQDHLRQGYRLDGPDADERALLAHLTLDHPLQPFSRRYFDGSDPRLRTHSQEWRAVHQAREGSAAEPLSLWQPEAPIGLAELAALFRDPVRLLITRRLGVWLHSESEAADDLEPFALDGLEAYQIRTELMAVLNDSEPEQREAVLAQRVARLRGRGQLPMGAFAELASDHLAQPALAAFERAQSLLADSEMMDALECYHKTGALELEAWLTDLRQSAQLNGVLRLECEPKALLDSRGQLKNPLALVGLYLAHLAACNQGLSLTSYYAGSDSLWQIEPISASEAGALLDRFLDLYRQAMSEPLPIGPRAALAQLAQQDPRGAFEGGGFSFGDRDRSPYIARQFSDFSQLDEARFIELADQLYGPLLSALQRADA</sequence>
<evidence type="ECO:0000256" key="6">
    <source>
        <dbReference type="ARBA" id="ARBA00022839"/>
    </source>
</evidence>
<dbReference type="PIRSF" id="PIRSF000980">
    <property type="entry name" value="RecC"/>
    <property type="match status" value="1"/>
</dbReference>
<evidence type="ECO:0000256" key="9">
    <source>
        <dbReference type="ARBA" id="ARBA00023204"/>
    </source>
</evidence>
<comment type="function">
    <text evidence="10">A helicase/nuclease that prepares dsDNA breaks (DSB) for recombinational DNA repair. Binds to DSBs and unwinds DNA via a highly rapid and processive ATP-dependent bidirectional helicase activity. Unwinds dsDNA until it encounters a Chi (crossover hotspot instigator) sequence from the 3' direction. Cuts ssDNA a few nucleotides 3' to the Chi site. The properties and activities of the enzyme are changed at Chi. The Chi-altered holoenzyme produces a long 3'-ssDNA overhang and facilitates RecA-binding to the ssDNA for homologous DNA recombination and repair. Holoenzyme degrades any linearized DNA that is unable to undergo homologous recombination. In the holoenzyme this subunit recognizes the wild-type Chi sequence, and when added to isolated RecB increases its ATP-dependent helicase processivity.</text>
</comment>
<keyword evidence="6 10" id="KW-0269">Exonuclease</keyword>
<dbReference type="PANTHER" id="PTHR30591:SF1">
    <property type="entry name" value="RECBCD ENZYME SUBUNIT RECC"/>
    <property type="match status" value="1"/>
</dbReference>
<gene>
    <name evidence="10" type="primary">recC</name>
    <name evidence="13" type="ORF">SAMN02745129_1541</name>
</gene>
<proteinExistence type="inferred from homology"/>
<dbReference type="HAMAP" id="MF_01486">
    <property type="entry name" value="RecC"/>
    <property type="match status" value="1"/>
</dbReference>
<comment type="subunit">
    <text evidence="10">Heterotrimer of RecB, RecC and RecD. All subunits contribute to DNA-binding.</text>
</comment>